<dbReference type="GO" id="GO:0048029">
    <property type="term" value="F:monosaccharide binding"/>
    <property type="evidence" value="ECO:0007669"/>
    <property type="project" value="TreeGrafter"/>
</dbReference>
<evidence type="ECO:0000256" key="4">
    <source>
        <dbReference type="ARBA" id="ARBA00022490"/>
    </source>
</evidence>
<dbReference type="GO" id="GO:0042802">
    <property type="term" value="F:identical protein binding"/>
    <property type="evidence" value="ECO:0007669"/>
    <property type="project" value="TreeGrafter"/>
</dbReference>
<sequence>MKLGILTGGGDCPGLNCVIRAVTVVNVNRGTRTIGVRRGWKGFIDGDFCEVTPQMVAGIHSIGGTILGSSRANPARDPGLMARLSQTWHEAGLDGLIAIGGDDTLSVAEAVRQMGLKVISVPKTIDNDIGRTDYSFGFHTAASVIVDAMDRLRTTAEAHDRIIVLEVMGRHSGWLATYAGLAGGADLILVPEKPFDLDEVVSVLQRRFERGRFFACVVVAEGAKPKGFDKFVTRSKEVDEFGHVQLGGVGEWLAQEINSRMGKETRAVILGHIQRGGSPVPFDRVLATRLGVRAAELAHEGVWGVMVALRGLDIVTIPLREVKGRVNELREDFYQAAQLFFG</sequence>
<dbReference type="SUPFAM" id="SSF53784">
    <property type="entry name" value="Phosphofructokinase"/>
    <property type="match status" value="1"/>
</dbReference>
<gene>
    <name evidence="10" type="primary">pfp</name>
    <name evidence="12" type="ORF">HYZ11_18120</name>
</gene>
<comment type="cofactor">
    <cofactor evidence="1 10">
        <name>Mg(2+)</name>
        <dbReference type="ChEBI" id="CHEBI:18420"/>
    </cofactor>
</comment>
<comment type="caution">
    <text evidence="10">Lacks conserved residue(s) required for the propagation of feature annotation.</text>
</comment>
<comment type="catalytic activity">
    <reaction evidence="10">
        <text>beta-D-fructose 6-phosphate + diphosphate = beta-D-fructose 1,6-bisphosphate + phosphate + H(+)</text>
        <dbReference type="Rhea" id="RHEA:13613"/>
        <dbReference type="ChEBI" id="CHEBI:15378"/>
        <dbReference type="ChEBI" id="CHEBI:32966"/>
        <dbReference type="ChEBI" id="CHEBI:33019"/>
        <dbReference type="ChEBI" id="CHEBI:43474"/>
        <dbReference type="ChEBI" id="CHEBI:57634"/>
        <dbReference type="EC" id="2.7.1.90"/>
    </reaction>
</comment>
<feature type="binding site" description="in other chain" evidence="10">
    <location>
        <begin position="168"/>
        <end position="170"/>
    </location>
    <ligand>
        <name>substrate</name>
        <note>ligand shared between dimeric partners</note>
    </ligand>
</feature>
<evidence type="ECO:0000256" key="9">
    <source>
        <dbReference type="ARBA" id="ARBA00023152"/>
    </source>
</evidence>
<comment type="similarity">
    <text evidence="10">Belongs to the phosphofructokinase type A (PFKA) family. Mixed-substrate PFK group III subfamily.</text>
</comment>
<evidence type="ECO:0000256" key="7">
    <source>
        <dbReference type="ARBA" id="ARBA00022777"/>
    </source>
</evidence>
<protein>
    <recommendedName>
        <fullName evidence="10">Pyrophosphate--fructose 6-phosphate 1-phosphotransferase</fullName>
        <ecNumber evidence="10">2.7.1.90</ecNumber>
    </recommendedName>
    <alternativeName>
        <fullName evidence="10">6-phosphofructokinase, pyrophosphate dependent</fullName>
    </alternativeName>
    <alternativeName>
        <fullName evidence="10">PPi-dependent phosphofructokinase</fullName>
        <shortName evidence="10">PPi-PFK</shortName>
    </alternativeName>
    <alternativeName>
        <fullName evidence="10">Pyrophosphate-dependent 6-phosphofructose-1-kinase</fullName>
    </alternativeName>
</protein>
<feature type="binding site" evidence="10">
    <location>
        <position position="10"/>
    </location>
    <ligand>
        <name>diphosphate</name>
        <dbReference type="ChEBI" id="CHEBI:33019"/>
    </ligand>
</feature>
<keyword evidence="8 10" id="KW-0460">Magnesium</keyword>
<evidence type="ECO:0000313" key="13">
    <source>
        <dbReference type="Proteomes" id="UP000782312"/>
    </source>
</evidence>
<reference evidence="12" key="1">
    <citation type="submission" date="2020-07" db="EMBL/GenBank/DDBJ databases">
        <title>Huge and variable diversity of episymbiotic CPR bacteria and DPANN archaea in groundwater ecosystems.</title>
        <authorList>
            <person name="He C.Y."/>
            <person name="Keren R."/>
            <person name="Whittaker M."/>
            <person name="Farag I.F."/>
            <person name="Doudna J."/>
            <person name="Cate J.H.D."/>
            <person name="Banfield J.F."/>
        </authorList>
    </citation>
    <scope>NUCLEOTIDE SEQUENCE</scope>
    <source>
        <strain evidence="12">NC_groundwater_763_Ag_S-0.2um_68_21</strain>
    </source>
</reference>
<dbReference type="EC" id="2.7.1.90" evidence="10"/>
<dbReference type="Pfam" id="PF00365">
    <property type="entry name" value="PFK"/>
    <property type="match status" value="1"/>
</dbReference>
<dbReference type="AlphaFoldDB" id="A0A932I3Q9"/>
<feature type="active site" description="Proton acceptor" evidence="10">
    <location>
        <position position="126"/>
    </location>
</feature>
<dbReference type="PRINTS" id="PR00476">
    <property type="entry name" value="PHFRCTKINASE"/>
</dbReference>
<dbReference type="PIRSF" id="PIRSF000532">
    <property type="entry name" value="ATP_PFK_prok"/>
    <property type="match status" value="1"/>
</dbReference>
<name>A0A932I3Q9_UNCTE</name>
<dbReference type="NCBIfam" id="NF002872">
    <property type="entry name" value="PRK03202.1"/>
    <property type="match status" value="1"/>
</dbReference>
<dbReference type="GO" id="GO:0006002">
    <property type="term" value="P:fructose 6-phosphate metabolic process"/>
    <property type="evidence" value="ECO:0007669"/>
    <property type="project" value="InterPro"/>
</dbReference>
<evidence type="ECO:0000256" key="8">
    <source>
        <dbReference type="ARBA" id="ARBA00022842"/>
    </source>
</evidence>
<feature type="site" description="Important for catalytic activity; stabilizes the transition state when the phosphoryl donor is PPi" evidence="10">
    <location>
        <position position="123"/>
    </location>
</feature>
<dbReference type="Gene3D" id="3.40.50.450">
    <property type="match status" value="1"/>
</dbReference>
<dbReference type="InterPro" id="IPR012829">
    <property type="entry name" value="Phosphofructokinase_III"/>
</dbReference>
<dbReference type="PANTHER" id="PTHR13697:SF52">
    <property type="entry name" value="ATP-DEPENDENT 6-PHOSPHOFRUCTOKINASE 3"/>
    <property type="match status" value="1"/>
</dbReference>
<evidence type="ECO:0000256" key="2">
    <source>
        <dbReference type="ARBA" id="ARBA00004496"/>
    </source>
</evidence>
<evidence type="ECO:0000256" key="10">
    <source>
        <dbReference type="HAMAP-Rule" id="MF_01976"/>
    </source>
</evidence>
<evidence type="ECO:0000256" key="1">
    <source>
        <dbReference type="ARBA" id="ARBA00001946"/>
    </source>
</evidence>
<keyword evidence="9 10" id="KW-0324">Glycolysis</keyword>
<evidence type="ECO:0000256" key="5">
    <source>
        <dbReference type="ARBA" id="ARBA00022679"/>
    </source>
</evidence>
<dbReference type="InterPro" id="IPR012003">
    <property type="entry name" value="ATP_PFK_prok-type"/>
</dbReference>
<comment type="subunit">
    <text evidence="10">Homodimer or homotetramer.</text>
</comment>
<dbReference type="PANTHER" id="PTHR13697">
    <property type="entry name" value="PHOSPHOFRUCTOKINASE"/>
    <property type="match status" value="1"/>
</dbReference>
<organism evidence="12 13">
    <name type="scientific">Tectimicrobiota bacterium</name>
    <dbReference type="NCBI Taxonomy" id="2528274"/>
    <lineage>
        <taxon>Bacteria</taxon>
        <taxon>Pseudomonadati</taxon>
        <taxon>Nitrospinota/Tectimicrobiota group</taxon>
        <taxon>Candidatus Tectimicrobiota</taxon>
    </lineage>
</organism>
<comment type="caution">
    <text evidence="12">The sequence shown here is derived from an EMBL/GenBank/DDBJ whole genome shotgun (WGS) entry which is preliminary data.</text>
</comment>
<feature type="domain" description="Phosphofructokinase" evidence="11">
    <location>
        <begin position="2"/>
        <end position="297"/>
    </location>
</feature>
<dbReference type="GO" id="GO:0046872">
    <property type="term" value="F:metal ion binding"/>
    <property type="evidence" value="ECO:0007669"/>
    <property type="project" value="UniProtKB-KW"/>
</dbReference>
<dbReference type="GO" id="GO:0070095">
    <property type="term" value="F:fructose-6-phosphate binding"/>
    <property type="evidence" value="ECO:0007669"/>
    <property type="project" value="TreeGrafter"/>
</dbReference>
<dbReference type="GO" id="GO:0047334">
    <property type="term" value="F:diphosphate-fructose-6-phosphate 1-phosphotransferase activity"/>
    <property type="evidence" value="ECO:0007669"/>
    <property type="project" value="UniProtKB-EC"/>
</dbReference>
<dbReference type="GO" id="GO:0005524">
    <property type="term" value="F:ATP binding"/>
    <property type="evidence" value="ECO:0007669"/>
    <property type="project" value="InterPro"/>
</dbReference>
<dbReference type="EMBL" id="JACPUR010000041">
    <property type="protein sequence ID" value="MBI3129528.1"/>
    <property type="molecule type" value="Genomic_DNA"/>
</dbReference>
<comment type="subcellular location">
    <subcellularLocation>
        <location evidence="2 10">Cytoplasm</location>
    </subcellularLocation>
</comment>
<dbReference type="Proteomes" id="UP000782312">
    <property type="component" value="Unassembled WGS sequence"/>
</dbReference>
<dbReference type="Gene3D" id="3.40.50.460">
    <property type="entry name" value="Phosphofructokinase domain"/>
    <property type="match status" value="1"/>
</dbReference>
<proteinExistence type="inferred from homology"/>
<keyword evidence="6 10" id="KW-0479">Metal-binding</keyword>
<comment type="pathway">
    <text evidence="3 10">Carbohydrate degradation; glycolysis; D-glyceraldehyde 3-phosphate and glycerone phosphate from D-glucose: step 3/4.</text>
</comment>
<evidence type="ECO:0000259" key="11">
    <source>
        <dbReference type="Pfam" id="PF00365"/>
    </source>
</evidence>
<dbReference type="InterPro" id="IPR015912">
    <property type="entry name" value="Phosphofructokinase_CS"/>
</dbReference>
<feature type="binding site" description="in other chain" evidence="10">
    <location>
        <begin position="124"/>
        <end position="126"/>
    </location>
    <ligand>
        <name>substrate</name>
        <note>ligand shared between dimeric partners</note>
    </ligand>
</feature>
<comment type="activity regulation">
    <text evidence="10">Non-allosteric.</text>
</comment>
<evidence type="ECO:0000313" key="12">
    <source>
        <dbReference type="EMBL" id="MBI3129528.1"/>
    </source>
</evidence>
<feature type="binding site" description="in other chain" evidence="10">
    <location>
        <begin position="272"/>
        <end position="275"/>
    </location>
    <ligand>
        <name>substrate</name>
        <note>ligand shared between dimeric partners</note>
    </ligand>
</feature>
<feature type="binding site" evidence="10">
    <location>
        <position position="102"/>
    </location>
    <ligand>
        <name>Mg(2+)</name>
        <dbReference type="ChEBI" id="CHEBI:18420"/>
        <note>catalytic</note>
    </ligand>
</feature>
<dbReference type="GO" id="GO:0030388">
    <property type="term" value="P:fructose 1,6-bisphosphate metabolic process"/>
    <property type="evidence" value="ECO:0007669"/>
    <property type="project" value="TreeGrafter"/>
</dbReference>
<dbReference type="HAMAP" id="MF_01976">
    <property type="entry name" value="Phosphofructokinase_III"/>
    <property type="match status" value="1"/>
</dbReference>
<dbReference type="InterPro" id="IPR035966">
    <property type="entry name" value="PKF_sf"/>
</dbReference>
<evidence type="ECO:0000256" key="6">
    <source>
        <dbReference type="ARBA" id="ARBA00022723"/>
    </source>
</evidence>
<accession>A0A932I3Q9</accession>
<keyword evidence="5 10" id="KW-0808">Transferase</keyword>
<dbReference type="GO" id="GO:0016208">
    <property type="term" value="F:AMP binding"/>
    <property type="evidence" value="ECO:0007669"/>
    <property type="project" value="TreeGrafter"/>
</dbReference>
<comment type="function">
    <text evidence="10">Catalyzes the phosphorylation of D-fructose 6-phosphate, the first committing step of glycolysis. Uses inorganic phosphate (PPi) as phosphoryl donor instead of ATP like common ATP-dependent phosphofructokinases (ATP-PFKs), which renders the reaction reversible, and can thus function both in glycolysis and gluconeogenesis. Consistently, PPi-PFK can replace the enzymes of both the forward (ATP-PFK) and reverse (fructose-bisphosphatase (FBPase)) reactions.</text>
</comment>
<keyword evidence="7 10" id="KW-0418">Kinase</keyword>
<feature type="binding site" evidence="10">
    <location>
        <position position="266"/>
    </location>
    <ligand>
        <name>substrate</name>
        <note>ligand shared between dimeric partners</note>
    </ligand>
</feature>
<evidence type="ECO:0000256" key="3">
    <source>
        <dbReference type="ARBA" id="ARBA00004679"/>
    </source>
</evidence>
<dbReference type="InterPro" id="IPR022953">
    <property type="entry name" value="ATP_PFK"/>
</dbReference>
<dbReference type="GO" id="GO:0005945">
    <property type="term" value="C:6-phosphofructokinase complex"/>
    <property type="evidence" value="ECO:0007669"/>
    <property type="project" value="TreeGrafter"/>
</dbReference>
<dbReference type="PROSITE" id="PS00433">
    <property type="entry name" value="PHOSPHOFRUCTOKINASE"/>
    <property type="match status" value="1"/>
</dbReference>
<dbReference type="FunFam" id="3.40.50.460:FF:000002">
    <property type="entry name" value="ATP-dependent 6-phosphofructokinase"/>
    <property type="match status" value="1"/>
</dbReference>
<dbReference type="GO" id="GO:0003872">
    <property type="term" value="F:6-phosphofructokinase activity"/>
    <property type="evidence" value="ECO:0007669"/>
    <property type="project" value="UniProtKB-UniRule"/>
</dbReference>
<keyword evidence="4 10" id="KW-0963">Cytoplasm</keyword>
<dbReference type="InterPro" id="IPR000023">
    <property type="entry name" value="Phosphofructokinase_dom"/>
</dbReference>
<dbReference type="GO" id="GO:0061621">
    <property type="term" value="P:canonical glycolysis"/>
    <property type="evidence" value="ECO:0007669"/>
    <property type="project" value="TreeGrafter"/>
</dbReference>
<feature type="binding site" evidence="10">
    <location>
        <position position="161"/>
    </location>
    <ligand>
        <name>substrate</name>
        <note>ligand shared between dimeric partners</note>
    </ligand>
</feature>
<feature type="binding site" description="in other chain" evidence="10">
    <location>
        <position position="221"/>
    </location>
    <ligand>
        <name>substrate</name>
        <note>ligand shared between dimeric partners</note>
    </ligand>
</feature>
<feature type="site" description="Important for catalytic activity and substrate specificity; stabilizes the transition state when the phosphoryl donor is PPi; prevents ATP from binding by mimicking the alpha-phosphate group of ATP" evidence="10">
    <location>
        <position position="103"/>
    </location>
</feature>